<evidence type="ECO:0000256" key="5">
    <source>
        <dbReference type="PROSITE-ProRule" id="PRU00277"/>
    </source>
</evidence>
<reference evidence="9" key="1">
    <citation type="submission" date="2017-04" db="EMBL/GenBank/DDBJ databases">
        <authorList>
            <person name="Varghese N."/>
            <person name="Submissions S."/>
        </authorList>
    </citation>
    <scope>NUCLEOTIDE SEQUENCE [LARGE SCALE GENOMIC DNA]</scope>
    <source>
        <strain evidence="9">DSM 4125</strain>
    </source>
</reference>
<dbReference type="EC" id="5.2.1.8" evidence="6"/>
<evidence type="ECO:0000256" key="2">
    <source>
        <dbReference type="ARBA" id="ARBA00006577"/>
    </source>
</evidence>
<feature type="domain" description="PPIase FKBP-type" evidence="7">
    <location>
        <begin position="78"/>
        <end position="178"/>
    </location>
</feature>
<dbReference type="PANTHER" id="PTHR43811:SF19">
    <property type="entry name" value="39 KDA FK506-BINDING NUCLEAR PROTEIN"/>
    <property type="match status" value="1"/>
</dbReference>
<keyword evidence="9" id="KW-1185">Reference proteome</keyword>
<organism evidence="8 9">
    <name type="scientific">Marivirga sericea</name>
    <dbReference type="NCBI Taxonomy" id="1028"/>
    <lineage>
        <taxon>Bacteria</taxon>
        <taxon>Pseudomonadati</taxon>
        <taxon>Bacteroidota</taxon>
        <taxon>Cytophagia</taxon>
        <taxon>Cytophagales</taxon>
        <taxon>Marivirgaceae</taxon>
        <taxon>Marivirga</taxon>
    </lineage>
</organism>
<proteinExistence type="inferred from homology"/>
<dbReference type="STRING" id="1028.SAMN05661096_01129"/>
<evidence type="ECO:0000256" key="4">
    <source>
        <dbReference type="ARBA" id="ARBA00023235"/>
    </source>
</evidence>
<gene>
    <name evidence="8" type="ORF">SAMN05661096_01129</name>
</gene>
<evidence type="ECO:0000313" key="8">
    <source>
        <dbReference type="EMBL" id="SMG20870.1"/>
    </source>
</evidence>
<dbReference type="EMBL" id="FXAW01000002">
    <property type="protein sequence ID" value="SMG20870.1"/>
    <property type="molecule type" value="Genomic_DNA"/>
</dbReference>
<evidence type="ECO:0000256" key="1">
    <source>
        <dbReference type="ARBA" id="ARBA00000971"/>
    </source>
</evidence>
<comment type="catalytic activity">
    <reaction evidence="1 5 6">
        <text>[protein]-peptidylproline (omega=180) = [protein]-peptidylproline (omega=0)</text>
        <dbReference type="Rhea" id="RHEA:16237"/>
        <dbReference type="Rhea" id="RHEA-COMP:10747"/>
        <dbReference type="Rhea" id="RHEA-COMP:10748"/>
        <dbReference type="ChEBI" id="CHEBI:83833"/>
        <dbReference type="ChEBI" id="CHEBI:83834"/>
        <dbReference type="EC" id="5.2.1.8"/>
    </reaction>
</comment>
<dbReference type="OrthoDB" id="9814548at2"/>
<dbReference type="AlphaFoldDB" id="A0A1X7J0Y9"/>
<comment type="similarity">
    <text evidence="2 6">Belongs to the FKBP-type PPIase family.</text>
</comment>
<dbReference type="RefSeq" id="WP_085516102.1">
    <property type="nucleotide sequence ID" value="NZ_FXAW01000002.1"/>
</dbReference>
<keyword evidence="3 5" id="KW-0697">Rotamase</keyword>
<dbReference type="Gene3D" id="3.10.50.40">
    <property type="match status" value="1"/>
</dbReference>
<dbReference type="InterPro" id="IPR046357">
    <property type="entry name" value="PPIase_dom_sf"/>
</dbReference>
<evidence type="ECO:0000256" key="6">
    <source>
        <dbReference type="RuleBase" id="RU003915"/>
    </source>
</evidence>
<evidence type="ECO:0000256" key="3">
    <source>
        <dbReference type="ARBA" id="ARBA00023110"/>
    </source>
</evidence>
<accession>A0A1X7J0Y9</accession>
<dbReference type="PROSITE" id="PS50059">
    <property type="entry name" value="FKBP_PPIASE"/>
    <property type="match status" value="1"/>
</dbReference>
<dbReference type="PANTHER" id="PTHR43811">
    <property type="entry name" value="FKBP-TYPE PEPTIDYL-PROLYL CIS-TRANS ISOMERASE FKPA"/>
    <property type="match status" value="1"/>
</dbReference>
<name>A0A1X7J0Y9_9BACT</name>
<dbReference type="Pfam" id="PF00254">
    <property type="entry name" value="FKBP_C"/>
    <property type="match status" value="1"/>
</dbReference>
<evidence type="ECO:0000313" key="9">
    <source>
        <dbReference type="Proteomes" id="UP000193804"/>
    </source>
</evidence>
<protein>
    <recommendedName>
        <fullName evidence="6">Peptidyl-prolyl cis-trans isomerase</fullName>
        <ecNumber evidence="6">5.2.1.8</ecNumber>
    </recommendedName>
</protein>
<dbReference type="Proteomes" id="UP000193804">
    <property type="component" value="Unassembled WGS sequence"/>
</dbReference>
<dbReference type="InterPro" id="IPR001179">
    <property type="entry name" value="PPIase_FKBP_dom"/>
</dbReference>
<sequence>MKRILYFMIAGLMAVLFSSCDEDCENERGECPEEQLAKDVNIIEEYLAENNLTAERDPSYDLFYIIEEEGSGPNPSNGEQVEVNYVGKFLDGKVFDTSIESVAQDEGIFSASRTYEPFSFTLGQRQVILGWDVGIKLLNEGGKATLILPSYMAYGPRGGGSIPPNTVLLFEVELVNINN</sequence>
<evidence type="ECO:0000259" key="7">
    <source>
        <dbReference type="PROSITE" id="PS50059"/>
    </source>
</evidence>
<dbReference type="SUPFAM" id="SSF54534">
    <property type="entry name" value="FKBP-like"/>
    <property type="match status" value="1"/>
</dbReference>
<dbReference type="GO" id="GO:0003755">
    <property type="term" value="F:peptidyl-prolyl cis-trans isomerase activity"/>
    <property type="evidence" value="ECO:0007669"/>
    <property type="project" value="UniProtKB-UniRule"/>
</dbReference>
<dbReference type="PROSITE" id="PS51257">
    <property type="entry name" value="PROKAR_LIPOPROTEIN"/>
    <property type="match status" value="1"/>
</dbReference>
<keyword evidence="4 5" id="KW-0413">Isomerase</keyword>